<reference evidence="3 4" key="1">
    <citation type="journal article" date="2018" name="Cell">
        <title>The Chara Genome: Secondary Complexity and Implications for Plant Terrestrialization.</title>
        <authorList>
            <person name="Nishiyama T."/>
            <person name="Sakayama H."/>
            <person name="Vries J.D."/>
            <person name="Buschmann H."/>
            <person name="Saint-Marcoux D."/>
            <person name="Ullrich K.K."/>
            <person name="Haas F.B."/>
            <person name="Vanderstraeten L."/>
            <person name="Becker D."/>
            <person name="Lang D."/>
            <person name="Vosolsobe S."/>
            <person name="Rombauts S."/>
            <person name="Wilhelmsson P.K.I."/>
            <person name="Janitza P."/>
            <person name="Kern R."/>
            <person name="Heyl A."/>
            <person name="Rumpler F."/>
            <person name="Villalobos L.I.A.C."/>
            <person name="Clay J.M."/>
            <person name="Skokan R."/>
            <person name="Toyoda A."/>
            <person name="Suzuki Y."/>
            <person name="Kagoshima H."/>
            <person name="Schijlen E."/>
            <person name="Tajeshwar N."/>
            <person name="Catarino B."/>
            <person name="Hetherington A.J."/>
            <person name="Saltykova A."/>
            <person name="Bonnot C."/>
            <person name="Breuninger H."/>
            <person name="Symeonidi A."/>
            <person name="Radhakrishnan G.V."/>
            <person name="Van Nieuwerburgh F."/>
            <person name="Deforce D."/>
            <person name="Chang C."/>
            <person name="Karol K.G."/>
            <person name="Hedrich R."/>
            <person name="Ulvskov P."/>
            <person name="Glockner G."/>
            <person name="Delwiche C.F."/>
            <person name="Petrasek J."/>
            <person name="Van de Peer Y."/>
            <person name="Friml J."/>
            <person name="Beilby M."/>
            <person name="Dolan L."/>
            <person name="Kohara Y."/>
            <person name="Sugano S."/>
            <person name="Fujiyama A."/>
            <person name="Delaux P.-M."/>
            <person name="Quint M."/>
            <person name="TheiBen G."/>
            <person name="Hagemann M."/>
            <person name="Harholt J."/>
            <person name="Dunand C."/>
            <person name="Zachgo S."/>
            <person name="Langdale J."/>
            <person name="Maumus F."/>
            <person name="Straeten D.V.D."/>
            <person name="Gould S.B."/>
            <person name="Rensing S.A."/>
        </authorList>
    </citation>
    <scope>NUCLEOTIDE SEQUENCE [LARGE SCALE GENOMIC DNA]</scope>
    <source>
        <strain evidence="3 4">S276</strain>
    </source>
</reference>
<feature type="signal peptide" evidence="2">
    <location>
        <begin position="1"/>
        <end position="38"/>
    </location>
</feature>
<keyword evidence="4" id="KW-1185">Reference proteome</keyword>
<dbReference type="Gene3D" id="2.120.10.30">
    <property type="entry name" value="TolB, C-terminal domain"/>
    <property type="match status" value="1"/>
</dbReference>
<dbReference type="AlphaFoldDB" id="A0A388L284"/>
<keyword evidence="2" id="KW-0732">Signal</keyword>
<comment type="caution">
    <text evidence="3">The sequence shown here is derived from an EMBL/GenBank/DDBJ whole genome shotgun (WGS) entry which is preliminary data.</text>
</comment>
<name>A0A388L284_CHABU</name>
<sequence>MNLVAFLAAGALRVGRLRWRCFLILTVIALTLLGGVLAAEDDEDDAIASFLHASSGERYDSGRPESRRVALAMANSSGLTILQPNLVTSALQVLQLAPGLNLDTRNDGDSNLWCGAIIKNIVFRSSLPTDGVFYFLLDDACEVNGTVRLQVMAVRKGDLDPLRQGLQSFAEEELVSYWWRNTTLGGIRRVLPVVYQSGSVMTKMSSIKGMDLSPSGTHLMLSTDVLGEDTYSRVTFLSVPDGNRTSSSQPAAMSGTLTLNPAKTQVYLSDIGEPTRVLAAPVAAVENAVAGQSSTWTTVASFPSGSQPNISTVFFNHQSFAPDGACLYFVDRAYHRIWSMQATSGEVTLVAGTGVAGVINGDGGIATFRGLRDILVTPDGCNLFVSEIGGRIRWITLQSPCGRASSVETIATYPDDGLWGLAFKDEGMHLKLYAGGNDGSLFEVALVKSALHVCGGSAGPGGGSPTQAPIPIPDQPVASSTLPTEPAVVSNSPVDRTQSMPPPAPQVPESEALR</sequence>
<gene>
    <name evidence="3" type="ORF">CBR_g22089</name>
</gene>
<protein>
    <recommendedName>
        <fullName evidence="5">SMP-30/Gluconolactonase/LRE-like region domain-containing protein</fullName>
    </recommendedName>
</protein>
<accession>A0A388L284</accession>
<dbReference type="Gramene" id="GBG76342">
    <property type="protein sequence ID" value="GBG76342"/>
    <property type="gene ID" value="CBR_g22089"/>
</dbReference>
<dbReference type="EMBL" id="BFEA01000243">
    <property type="protein sequence ID" value="GBG76342.1"/>
    <property type="molecule type" value="Genomic_DNA"/>
</dbReference>
<evidence type="ECO:0008006" key="5">
    <source>
        <dbReference type="Google" id="ProtNLM"/>
    </source>
</evidence>
<evidence type="ECO:0000256" key="1">
    <source>
        <dbReference type="SAM" id="MobiDB-lite"/>
    </source>
</evidence>
<dbReference type="SUPFAM" id="SSF63829">
    <property type="entry name" value="Calcium-dependent phosphotriesterase"/>
    <property type="match status" value="1"/>
</dbReference>
<feature type="chain" id="PRO_5017310013" description="SMP-30/Gluconolactonase/LRE-like region domain-containing protein" evidence="2">
    <location>
        <begin position="39"/>
        <end position="514"/>
    </location>
</feature>
<dbReference type="Proteomes" id="UP000265515">
    <property type="component" value="Unassembled WGS sequence"/>
</dbReference>
<feature type="region of interest" description="Disordered" evidence="1">
    <location>
        <begin position="458"/>
        <end position="514"/>
    </location>
</feature>
<feature type="compositionally biased region" description="Polar residues" evidence="1">
    <location>
        <begin position="477"/>
        <end position="499"/>
    </location>
</feature>
<organism evidence="3 4">
    <name type="scientific">Chara braunii</name>
    <name type="common">Braun's stonewort</name>
    <dbReference type="NCBI Taxonomy" id="69332"/>
    <lineage>
        <taxon>Eukaryota</taxon>
        <taxon>Viridiplantae</taxon>
        <taxon>Streptophyta</taxon>
        <taxon>Charophyceae</taxon>
        <taxon>Charales</taxon>
        <taxon>Characeae</taxon>
        <taxon>Chara</taxon>
    </lineage>
</organism>
<proteinExistence type="predicted"/>
<evidence type="ECO:0000256" key="2">
    <source>
        <dbReference type="SAM" id="SignalP"/>
    </source>
</evidence>
<dbReference type="InterPro" id="IPR011042">
    <property type="entry name" value="6-blade_b-propeller_TolB-like"/>
</dbReference>
<evidence type="ECO:0000313" key="3">
    <source>
        <dbReference type="EMBL" id="GBG76342.1"/>
    </source>
</evidence>
<evidence type="ECO:0000313" key="4">
    <source>
        <dbReference type="Proteomes" id="UP000265515"/>
    </source>
</evidence>